<protein>
    <submittedName>
        <fullName evidence="3">Fumarylacetoacetate hydrolase family protein</fullName>
    </submittedName>
</protein>
<dbReference type="InterPro" id="IPR050772">
    <property type="entry name" value="Hydratase-Decarb/MhpD_sf"/>
</dbReference>
<evidence type="ECO:0000313" key="3">
    <source>
        <dbReference type="EMBL" id="MCC0100703.1"/>
    </source>
</evidence>
<dbReference type="GO" id="GO:0016787">
    <property type="term" value="F:hydrolase activity"/>
    <property type="evidence" value="ECO:0007669"/>
    <property type="project" value="UniProtKB-KW"/>
</dbReference>
<organism evidence="3 4">
    <name type="scientific">Streptomyces flavotricini</name>
    <dbReference type="NCBI Taxonomy" id="66888"/>
    <lineage>
        <taxon>Bacteria</taxon>
        <taxon>Bacillati</taxon>
        <taxon>Actinomycetota</taxon>
        <taxon>Actinomycetes</taxon>
        <taxon>Kitasatosporales</taxon>
        <taxon>Streptomycetaceae</taxon>
        <taxon>Streptomyces</taxon>
    </lineage>
</organism>
<reference evidence="3 4" key="1">
    <citation type="submission" date="2021-08" db="EMBL/GenBank/DDBJ databases">
        <title>Genomic Architecture of Streptomyces flavotricini NGL1 and Streptomyces erythrochromogenes HMS4 With Differential Plant Beneficial attributes and laccase production capabilities.</title>
        <authorList>
            <person name="Salwan R."/>
            <person name="Kaur R."/>
            <person name="Sharma V."/>
        </authorList>
    </citation>
    <scope>NUCLEOTIDE SEQUENCE [LARGE SCALE GENOMIC DNA]</scope>
    <source>
        <strain evidence="3 4">NGL1</strain>
    </source>
</reference>
<dbReference type="SUPFAM" id="SSF56529">
    <property type="entry name" value="FAH"/>
    <property type="match status" value="1"/>
</dbReference>
<proteinExistence type="predicted"/>
<dbReference type="Pfam" id="PF01557">
    <property type="entry name" value="FAA_hydrolase"/>
    <property type="match status" value="1"/>
</dbReference>
<gene>
    <name evidence="3" type="ORF">K7B10_39315</name>
</gene>
<dbReference type="PANTHER" id="PTHR30143:SF0">
    <property type="entry name" value="2-KETO-4-PENTENOATE HYDRATASE"/>
    <property type="match status" value="1"/>
</dbReference>
<dbReference type="Gene3D" id="3.90.850.10">
    <property type="entry name" value="Fumarylacetoacetase-like, C-terminal domain"/>
    <property type="match status" value="1"/>
</dbReference>
<keyword evidence="1" id="KW-0456">Lyase</keyword>
<comment type="caution">
    <text evidence="3">The sequence shown here is derived from an EMBL/GenBank/DDBJ whole genome shotgun (WGS) entry which is preliminary data.</text>
</comment>
<name>A0ABS8EIC9_9ACTN</name>
<dbReference type="InterPro" id="IPR036663">
    <property type="entry name" value="Fumarylacetoacetase_C_sf"/>
</dbReference>
<dbReference type="EMBL" id="JAINUL010000001">
    <property type="protein sequence ID" value="MCC0100703.1"/>
    <property type="molecule type" value="Genomic_DNA"/>
</dbReference>
<sequence>MDAPCLGGISVDEPDNCWIAATALALLAAEYENVPVEALTRRRPGLSLETAYRIQAATVARHVAAGARVVGHKAGATSKAIQEQAGVDEPDSGVLLDDMVLATGSTVHRSVLMQPRVEAELAFRLGSDLSGPDVALEQARAAVKEVFLALEVIDTRFTDWKITIADSIADNASCGRVVTGPMVPLDADMDLAAEPVVVSVNGTAVATGEGLAVLGDPLLVLVWLAGRLHCFGEGLRAGQLVLAGAVHASLPLEAGSTVRAHSPHLPPVELRVR</sequence>
<accession>A0ABS8EIC9</accession>
<keyword evidence="3" id="KW-0378">Hydrolase</keyword>
<keyword evidence="4" id="KW-1185">Reference proteome</keyword>
<evidence type="ECO:0000256" key="1">
    <source>
        <dbReference type="ARBA" id="ARBA00023239"/>
    </source>
</evidence>
<dbReference type="PANTHER" id="PTHR30143">
    <property type="entry name" value="ACID HYDRATASE"/>
    <property type="match status" value="1"/>
</dbReference>
<dbReference type="InterPro" id="IPR011234">
    <property type="entry name" value="Fumarylacetoacetase-like_C"/>
</dbReference>
<dbReference type="Proteomes" id="UP001520654">
    <property type="component" value="Unassembled WGS sequence"/>
</dbReference>
<evidence type="ECO:0000313" key="4">
    <source>
        <dbReference type="Proteomes" id="UP001520654"/>
    </source>
</evidence>
<feature type="domain" description="Fumarylacetoacetase-like C-terminal" evidence="2">
    <location>
        <begin position="81"/>
        <end position="272"/>
    </location>
</feature>
<evidence type="ECO:0000259" key="2">
    <source>
        <dbReference type="Pfam" id="PF01557"/>
    </source>
</evidence>